<dbReference type="InterPro" id="IPR029056">
    <property type="entry name" value="Ribokinase-like"/>
</dbReference>
<dbReference type="STRING" id="763034.HMPREF9446_01772"/>
<organism evidence="4 5">
    <name type="scientific">Bacteroides fluxus YIT 12057</name>
    <dbReference type="NCBI Taxonomy" id="763034"/>
    <lineage>
        <taxon>Bacteria</taxon>
        <taxon>Pseudomonadati</taxon>
        <taxon>Bacteroidota</taxon>
        <taxon>Bacteroidia</taxon>
        <taxon>Bacteroidales</taxon>
        <taxon>Bacteroidaceae</taxon>
        <taxon>Bacteroides</taxon>
    </lineage>
</organism>
<proteinExistence type="predicted"/>
<evidence type="ECO:0000313" key="5">
    <source>
        <dbReference type="Proteomes" id="UP000003416"/>
    </source>
</evidence>
<protein>
    <recommendedName>
        <fullName evidence="3">Carbohydrate kinase PfkB domain-containing protein</fullName>
    </recommendedName>
</protein>
<gene>
    <name evidence="4" type="ORF">HMPREF9446_01772</name>
</gene>
<keyword evidence="1" id="KW-0808">Transferase</keyword>
<dbReference type="Gene3D" id="3.40.1190.20">
    <property type="match status" value="1"/>
</dbReference>
<dbReference type="SUPFAM" id="SSF53613">
    <property type="entry name" value="Ribokinase-like"/>
    <property type="match status" value="1"/>
</dbReference>
<reference evidence="4 5" key="1">
    <citation type="submission" date="2011-02" db="EMBL/GenBank/DDBJ databases">
        <authorList>
            <person name="Weinstock G."/>
            <person name="Sodergren E."/>
            <person name="Clifton S."/>
            <person name="Fulton L."/>
            <person name="Fulton B."/>
            <person name="Courtney L."/>
            <person name="Fronick C."/>
            <person name="Harrison M."/>
            <person name="Strong C."/>
            <person name="Farmer C."/>
            <person name="Delahaunty K."/>
            <person name="Markovic C."/>
            <person name="Hall O."/>
            <person name="Minx P."/>
            <person name="Tomlinson C."/>
            <person name="Mitreva M."/>
            <person name="Hou S."/>
            <person name="Chen J."/>
            <person name="Wollam A."/>
            <person name="Pepin K.H."/>
            <person name="Johnson M."/>
            <person name="Bhonagiri V."/>
            <person name="Zhang X."/>
            <person name="Suruliraj S."/>
            <person name="Warren W."/>
            <person name="Chinwalla A."/>
            <person name="Mardis E.R."/>
            <person name="Wilson R.K."/>
        </authorList>
    </citation>
    <scope>NUCLEOTIDE SEQUENCE [LARGE SCALE GENOMIC DNA]</scope>
    <source>
        <strain evidence="4 5">YIT 12057</strain>
    </source>
</reference>
<keyword evidence="5" id="KW-1185">Reference proteome</keyword>
<accession>F3PSR0</accession>
<name>F3PSR0_9BACE</name>
<keyword evidence="2" id="KW-0418">Kinase</keyword>
<dbReference type="Pfam" id="PF00294">
    <property type="entry name" value="PfkB"/>
    <property type="match status" value="1"/>
</dbReference>
<evidence type="ECO:0000259" key="3">
    <source>
        <dbReference type="Pfam" id="PF00294"/>
    </source>
</evidence>
<dbReference type="EMBL" id="AFBN01000032">
    <property type="protein sequence ID" value="EGF57345.1"/>
    <property type="molecule type" value="Genomic_DNA"/>
</dbReference>
<sequence>MPGGTSFYFAHAIKHLNADDFLLVTALADPDMEIVENIRKEGINVKVLPSTHSVCFENIYGENQNERTQRVTAKADPFTVEGLQDINARIIHLGSLLADDFSLDVIKYLSQKALLSVDVQGFLRKVENEKVLPVDWPEKRKALKYIHILKANEAEMEVLTGCTEPHEAALMIADWGVKEVLLTLGDKGSLIYSKGQFHEIPAYPALQIVDATGCGDTYMVGYLYMRNKGASYREAGCYAAAMCTIKLQSHGPFSGTEESIKTVAGVSK</sequence>
<dbReference type="InterPro" id="IPR011611">
    <property type="entry name" value="PfkB_dom"/>
</dbReference>
<dbReference type="AlphaFoldDB" id="F3PSR0"/>
<evidence type="ECO:0000313" key="4">
    <source>
        <dbReference type="EMBL" id="EGF57345.1"/>
    </source>
</evidence>
<feature type="domain" description="Carbohydrate kinase PfkB" evidence="3">
    <location>
        <begin position="32"/>
        <end position="254"/>
    </location>
</feature>
<dbReference type="PANTHER" id="PTHR10584">
    <property type="entry name" value="SUGAR KINASE"/>
    <property type="match status" value="1"/>
</dbReference>
<dbReference type="PANTHER" id="PTHR10584:SF166">
    <property type="entry name" value="RIBOKINASE"/>
    <property type="match status" value="1"/>
</dbReference>
<dbReference type="GO" id="GO:0016301">
    <property type="term" value="F:kinase activity"/>
    <property type="evidence" value="ECO:0007669"/>
    <property type="project" value="UniProtKB-KW"/>
</dbReference>
<dbReference type="HOGENOM" id="CLU_065902_0_0_10"/>
<evidence type="ECO:0000256" key="2">
    <source>
        <dbReference type="ARBA" id="ARBA00022777"/>
    </source>
</evidence>
<evidence type="ECO:0000256" key="1">
    <source>
        <dbReference type="ARBA" id="ARBA00022679"/>
    </source>
</evidence>
<dbReference type="Proteomes" id="UP000003416">
    <property type="component" value="Unassembled WGS sequence"/>
</dbReference>
<comment type="caution">
    <text evidence="4">The sequence shown here is derived from an EMBL/GenBank/DDBJ whole genome shotgun (WGS) entry which is preliminary data.</text>
</comment>
<dbReference type="eggNOG" id="COG0524">
    <property type="taxonomic scope" value="Bacteria"/>
</dbReference>